<gene>
    <name evidence="1" type="ORF">E5357_01525</name>
</gene>
<protein>
    <submittedName>
        <fullName evidence="1">Uncharacterized protein</fullName>
    </submittedName>
</protein>
<proteinExistence type="predicted"/>
<reference evidence="1" key="1">
    <citation type="submission" date="2019-04" db="EMBL/GenBank/DDBJ databases">
        <title>Microbes associate with the intestines of laboratory mice.</title>
        <authorList>
            <person name="Navarre W."/>
            <person name="Wong E."/>
            <person name="Huang K."/>
            <person name="Tropini C."/>
            <person name="Ng K."/>
            <person name="Yu B."/>
        </authorList>
    </citation>
    <scope>NUCLEOTIDE SEQUENCE</scope>
    <source>
        <strain evidence="1">NM72_1-8</strain>
    </source>
</reference>
<dbReference type="EMBL" id="SRZB01000001">
    <property type="protein sequence ID" value="TGY00872.1"/>
    <property type="molecule type" value="Genomic_DNA"/>
</dbReference>
<comment type="caution">
    <text evidence="1">The sequence shown here is derived from an EMBL/GenBank/DDBJ whole genome shotgun (WGS) entry which is preliminary data.</text>
</comment>
<keyword evidence="2" id="KW-1185">Reference proteome</keyword>
<name>A0AC61R3F2_9FIRM</name>
<organism evidence="1 2">
    <name type="scientific">Hominisplanchenecus murintestinalis</name>
    <dbReference type="NCBI Taxonomy" id="2941517"/>
    <lineage>
        <taxon>Bacteria</taxon>
        <taxon>Bacillati</taxon>
        <taxon>Bacillota</taxon>
        <taxon>Clostridia</taxon>
        <taxon>Lachnospirales</taxon>
        <taxon>Lachnospiraceae</taxon>
        <taxon>Hominisplanchenecus</taxon>
    </lineage>
</organism>
<evidence type="ECO:0000313" key="1">
    <source>
        <dbReference type="EMBL" id="TGY00872.1"/>
    </source>
</evidence>
<dbReference type="Proteomes" id="UP000307720">
    <property type="component" value="Unassembled WGS sequence"/>
</dbReference>
<accession>A0AC61R3F2</accession>
<sequence length="484" mass="55316">MGITKLMHLKESSPSRHAHLKNALHYILNPEKTKDGLLAGGNSSTDPMEALVTFLQTKQEFGKPEGRQGYHFVISFAKGETDEQTAYGAVQDFCREYLGDGYDYVFAIHDDTEHVHGHIIFNSVSRVSGYKYRYQKGDWEKHIQPVTDRVCLRHGLKPLEYDKGERIGESYAGWKAPVTNRMIAKADIDFAIEHAGSMDGFFHELGKLGYAVRRHGTSRAGGKEEEYFSMLLPPDKAVRPGRDGKQARAMRNTSLGEAYTVEAIRERISSRAYMRSYEEAMEKMRGTAGEFLKPMASFRSKSQARIFQAANYYRLPNPYAVPAWKVREDMKRLDALAAQCRYLKQHGITSIRQLEERREFLERQENFIREERRGLYRIDGGMDKETKEKCRRLQFLEGQLSRADIPDALWEQFADEKEMLEASLPERMADAGHGIQAKTAALKGLRRELKLIGSILETERQAVLPVQMPGVGTPRESDLKRPIR</sequence>
<evidence type="ECO:0000313" key="2">
    <source>
        <dbReference type="Proteomes" id="UP000307720"/>
    </source>
</evidence>